<name>A0A9P1I7Q2_9PELO</name>
<reference evidence="1" key="1">
    <citation type="submission" date="2022-11" db="EMBL/GenBank/DDBJ databases">
        <authorList>
            <person name="Kikuchi T."/>
        </authorList>
    </citation>
    <scope>NUCLEOTIDE SEQUENCE</scope>
    <source>
        <strain evidence="1">PS1010</strain>
    </source>
</reference>
<proteinExistence type="predicted"/>
<keyword evidence="2" id="KW-1185">Reference proteome</keyword>
<evidence type="ECO:0000313" key="2">
    <source>
        <dbReference type="Proteomes" id="UP001152747"/>
    </source>
</evidence>
<sequence>MKIDSKHQFSTKIKIPKVLFSLNNHKKGPTAAQLSQLRIWTRCYSHQHSMVLIYQNNIFNNFKNTGSTTTMVIISTT</sequence>
<dbReference type="Proteomes" id="UP001152747">
    <property type="component" value="Unassembled WGS sequence"/>
</dbReference>
<organism evidence="1 2">
    <name type="scientific">Caenorhabditis angaria</name>
    <dbReference type="NCBI Taxonomy" id="860376"/>
    <lineage>
        <taxon>Eukaryota</taxon>
        <taxon>Metazoa</taxon>
        <taxon>Ecdysozoa</taxon>
        <taxon>Nematoda</taxon>
        <taxon>Chromadorea</taxon>
        <taxon>Rhabditida</taxon>
        <taxon>Rhabditina</taxon>
        <taxon>Rhabditomorpha</taxon>
        <taxon>Rhabditoidea</taxon>
        <taxon>Rhabditidae</taxon>
        <taxon>Peloderinae</taxon>
        <taxon>Caenorhabditis</taxon>
    </lineage>
</organism>
<accession>A0A9P1I7Q2</accession>
<gene>
    <name evidence="1" type="ORF">CAMP_LOCUS2544</name>
</gene>
<protein>
    <submittedName>
        <fullName evidence="1">Uncharacterized protein</fullName>
    </submittedName>
</protein>
<evidence type="ECO:0000313" key="1">
    <source>
        <dbReference type="EMBL" id="CAI5439907.1"/>
    </source>
</evidence>
<dbReference type="EMBL" id="CANHGI010000001">
    <property type="protein sequence ID" value="CAI5439907.1"/>
    <property type="molecule type" value="Genomic_DNA"/>
</dbReference>
<comment type="caution">
    <text evidence="1">The sequence shown here is derived from an EMBL/GenBank/DDBJ whole genome shotgun (WGS) entry which is preliminary data.</text>
</comment>
<dbReference type="AlphaFoldDB" id="A0A9P1I7Q2"/>